<evidence type="ECO:0000259" key="1">
    <source>
        <dbReference type="Pfam" id="PF00685"/>
    </source>
</evidence>
<keyword evidence="2" id="KW-0808">Transferase</keyword>
<dbReference type="InterPro" id="IPR027417">
    <property type="entry name" value="P-loop_NTPase"/>
</dbReference>
<sequence>MNNNPLSKWHAAIKYHPIVTRLANLYYRLGNRKLESVIFVATTGRSGTLTLVDIFSQIPDCLAVHEPYPVMNGSILHDANYGRKDTVTRFYKERKSVNIRRAASGARYYLEANHLFIKTFVEQTSQDFGDRLRIIHLVRNPMAVASSIYCLHDEPGTEAGNRWWLDYRAPSNLINIAELLENSPRFSNPYFKCLWYWFELEARTAYWKKHLPQTPVVTFYTEDFSSATELKRLFSELGIVVKGIDPESLTQLHSHQRSHQKQRQPLPADLQLEMLNTFITEMTGRSYALPESLSRYVEL</sequence>
<organism evidence="2 3">
    <name type="scientific">Sediminihaliea albiluteola</name>
    <dbReference type="NCBI Taxonomy" id="2758564"/>
    <lineage>
        <taxon>Bacteria</taxon>
        <taxon>Pseudomonadati</taxon>
        <taxon>Pseudomonadota</taxon>
        <taxon>Gammaproteobacteria</taxon>
        <taxon>Cellvibrionales</taxon>
        <taxon>Halieaceae</taxon>
        <taxon>Sediminihaliea</taxon>
    </lineage>
</organism>
<name>A0A7W2YJ18_9GAMM</name>
<protein>
    <submittedName>
        <fullName evidence="2">Sulfotransferase domain-containing protein</fullName>
    </submittedName>
</protein>
<keyword evidence="3" id="KW-1185">Reference proteome</keyword>
<accession>A0A7W2YJ18</accession>
<comment type="caution">
    <text evidence="2">The sequence shown here is derived from an EMBL/GenBank/DDBJ whole genome shotgun (WGS) entry which is preliminary data.</text>
</comment>
<dbReference type="Pfam" id="PF00685">
    <property type="entry name" value="Sulfotransfer_1"/>
    <property type="match status" value="1"/>
</dbReference>
<evidence type="ECO:0000313" key="3">
    <source>
        <dbReference type="Proteomes" id="UP000539350"/>
    </source>
</evidence>
<dbReference type="SUPFAM" id="SSF52540">
    <property type="entry name" value="P-loop containing nucleoside triphosphate hydrolases"/>
    <property type="match status" value="1"/>
</dbReference>
<dbReference type="GO" id="GO:0008146">
    <property type="term" value="F:sulfotransferase activity"/>
    <property type="evidence" value="ECO:0007669"/>
    <property type="project" value="InterPro"/>
</dbReference>
<dbReference type="AlphaFoldDB" id="A0A7W2YJ18"/>
<dbReference type="InterPro" id="IPR000863">
    <property type="entry name" value="Sulfotransferase_dom"/>
</dbReference>
<dbReference type="RefSeq" id="WP_182170170.1">
    <property type="nucleotide sequence ID" value="NZ_JACFXU010000013.1"/>
</dbReference>
<gene>
    <name evidence="2" type="ORF">H2508_06115</name>
</gene>
<reference evidence="2 3" key="1">
    <citation type="submission" date="2020-07" db="EMBL/GenBank/DDBJ databases">
        <title>Halieaceae bacterium, F7430, whole genome shotgun sequencing project.</title>
        <authorList>
            <person name="Jiang S."/>
            <person name="Liu Z.W."/>
            <person name="Du Z.J."/>
        </authorList>
    </citation>
    <scope>NUCLEOTIDE SEQUENCE [LARGE SCALE GENOMIC DNA]</scope>
    <source>
        <strain evidence="2 3">F7430</strain>
    </source>
</reference>
<dbReference type="EMBL" id="JACFXU010000013">
    <property type="protein sequence ID" value="MBA6412685.1"/>
    <property type="molecule type" value="Genomic_DNA"/>
</dbReference>
<feature type="domain" description="Sulfotransferase" evidence="1">
    <location>
        <begin position="38"/>
        <end position="151"/>
    </location>
</feature>
<evidence type="ECO:0000313" key="2">
    <source>
        <dbReference type="EMBL" id="MBA6412685.1"/>
    </source>
</evidence>
<dbReference type="Proteomes" id="UP000539350">
    <property type="component" value="Unassembled WGS sequence"/>
</dbReference>
<dbReference type="Gene3D" id="3.40.50.300">
    <property type="entry name" value="P-loop containing nucleotide triphosphate hydrolases"/>
    <property type="match status" value="1"/>
</dbReference>
<proteinExistence type="predicted"/>